<feature type="domain" description="TRAM" evidence="6">
    <location>
        <begin position="4"/>
        <end position="62"/>
    </location>
</feature>
<dbReference type="HOGENOM" id="CLU_014689_7_0_9"/>
<dbReference type="InterPro" id="IPR002792">
    <property type="entry name" value="TRAM_dom"/>
</dbReference>
<evidence type="ECO:0000313" key="8">
    <source>
        <dbReference type="Proteomes" id="UP000005147"/>
    </source>
</evidence>
<evidence type="ECO:0000256" key="2">
    <source>
        <dbReference type="ARBA" id="ARBA00022679"/>
    </source>
</evidence>
<reference evidence="7 8" key="1">
    <citation type="submission" date="2012-07" db="EMBL/GenBank/DDBJ databases">
        <title>The Genome Sequence of Facklamia ignava CCUG 37419.</title>
        <authorList>
            <consortium name="The Broad Institute Genome Sequencing Platform"/>
            <person name="Earl A."/>
            <person name="Ward D."/>
            <person name="Feldgarden M."/>
            <person name="Gevers D."/>
            <person name="Huys G."/>
            <person name="Walker B."/>
            <person name="Young S.K."/>
            <person name="Zeng Q."/>
            <person name="Gargeya S."/>
            <person name="Fitzgerald M."/>
            <person name="Haas B."/>
            <person name="Abouelleil A."/>
            <person name="Alvarado L."/>
            <person name="Arachchi H.M."/>
            <person name="Berlin A.M."/>
            <person name="Chapman S.B."/>
            <person name="Goldberg J."/>
            <person name="Griggs A."/>
            <person name="Gujja S."/>
            <person name="Hansen M."/>
            <person name="Howarth C."/>
            <person name="Imamovic A."/>
            <person name="Larimer J."/>
            <person name="McCowen C."/>
            <person name="Montmayeur A."/>
            <person name="Murphy C."/>
            <person name="Neiman D."/>
            <person name="Pearson M."/>
            <person name="Priest M."/>
            <person name="Roberts A."/>
            <person name="Saif S."/>
            <person name="Shea T."/>
            <person name="Sisk P."/>
            <person name="Sykes S."/>
            <person name="Wortman J."/>
            <person name="Nusbaum C."/>
            <person name="Birren B."/>
        </authorList>
    </citation>
    <scope>NUCLEOTIDE SEQUENCE [LARGE SCALE GENOMIC DNA]</scope>
    <source>
        <strain evidence="7 8">CCUG 37419</strain>
    </source>
</reference>
<dbReference type="Gene3D" id="2.40.50.140">
    <property type="entry name" value="Nucleic acid-binding proteins"/>
    <property type="match status" value="1"/>
</dbReference>
<dbReference type="InterPro" id="IPR029063">
    <property type="entry name" value="SAM-dependent_MTases_sf"/>
</dbReference>
<dbReference type="PROSITE" id="PS50926">
    <property type="entry name" value="TRAM"/>
    <property type="match status" value="1"/>
</dbReference>
<dbReference type="PATRIC" id="fig|883112.3.peg.1187"/>
<keyword evidence="3 4" id="KW-0949">S-adenosyl-L-methionine</keyword>
<organism evidence="7 8">
    <name type="scientific">Falseniella ignava CCUG 37419</name>
    <dbReference type="NCBI Taxonomy" id="883112"/>
    <lineage>
        <taxon>Bacteria</taxon>
        <taxon>Bacillati</taxon>
        <taxon>Bacillota</taxon>
        <taxon>Bacilli</taxon>
        <taxon>Lactobacillales</taxon>
        <taxon>Aerococcaceae</taxon>
        <taxon>Falseniella</taxon>
    </lineage>
</organism>
<protein>
    <submittedName>
        <fullName evidence="7">23S rRNA (Uracil-5-)-methyltransferase RumA</fullName>
    </submittedName>
</protein>
<dbReference type="CDD" id="cd02440">
    <property type="entry name" value="AdoMet_MTases"/>
    <property type="match status" value="1"/>
</dbReference>
<evidence type="ECO:0000256" key="1">
    <source>
        <dbReference type="ARBA" id="ARBA00022603"/>
    </source>
</evidence>
<dbReference type="GO" id="GO:0070475">
    <property type="term" value="P:rRNA base methylation"/>
    <property type="evidence" value="ECO:0007669"/>
    <property type="project" value="TreeGrafter"/>
</dbReference>
<dbReference type="FunFam" id="2.40.50.1070:FF:000003">
    <property type="entry name" value="23S rRNA (Uracil-5-)-methyltransferase RumA"/>
    <property type="match status" value="1"/>
</dbReference>
<keyword evidence="2 4" id="KW-0808">Transferase</keyword>
<sequence length="456" mass="51956">MTQPLHKNQILTGTVADLTSQGEGVVKIDHYPIFVSEALPEEEIRFKVIKVGKKFGFGKLLEILQPSPERVPIKDPSGHLVGTMTLQHLSYPGQLNYKRKLVKDVFQRIGGQPDAEVRPVLGMDHPWEYRNKAQIPVREIDGQLETGFFRRNSHDLIPVEHYYIQHPEIDQTIVTLRNILRELNIAPYNETQHTGVVRHLIVKRGHYTEEMMVVIVTNTRELPQKNKLVTKITEQLPQVVSVVQNVQSKRTNAIMGNETHLLWGQPYYTDQMLDLTFKISARSFYQVNTLQAERLYQEAIDAAQLTGTETVLDAYCGIGTITLALARHAKQVYGMEIVPEAIEMARENAQLNQLSNATFETGSADHWIRQWQDEGLHFDVMVVDPPRKGLDADFIQTMIELSPDRIAYVSCNPATQARDVKLLCEAGYQLNYVQPVDLFPQTVHVECVVLMEKVKE</sequence>
<dbReference type="GO" id="GO:0070041">
    <property type="term" value="F:rRNA (uridine-C5-)-methyltransferase activity"/>
    <property type="evidence" value="ECO:0007669"/>
    <property type="project" value="TreeGrafter"/>
</dbReference>
<keyword evidence="1 4" id="KW-0489">Methyltransferase</keyword>
<evidence type="ECO:0000313" key="7">
    <source>
        <dbReference type="EMBL" id="EKB54368.1"/>
    </source>
</evidence>
<accession>K1LW91</accession>
<dbReference type="RefSeq" id="WP_006701838.1">
    <property type="nucleotide sequence ID" value="NZ_JH932301.1"/>
</dbReference>
<dbReference type="NCBIfam" id="TIGR00479">
    <property type="entry name" value="rumA"/>
    <property type="match status" value="1"/>
</dbReference>
<dbReference type="PROSITE" id="PS01231">
    <property type="entry name" value="TRMA_2"/>
    <property type="match status" value="1"/>
</dbReference>
<gene>
    <name evidence="7" type="ORF">HMPREF9707_01195</name>
</gene>
<dbReference type="Gene3D" id="2.40.50.1070">
    <property type="match status" value="1"/>
</dbReference>
<dbReference type="Gene3D" id="3.40.50.150">
    <property type="entry name" value="Vaccinia Virus protein VP39"/>
    <property type="match status" value="1"/>
</dbReference>
<dbReference type="AlphaFoldDB" id="K1LW91"/>
<feature type="binding site" evidence="4">
    <location>
        <position position="315"/>
    </location>
    <ligand>
        <name>S-adenosyl-L-methionine</name>
        <dbReference type="ChEBI" id="CHEBI:59789"/>
    </ligand>
</feature>
<dbReference type="PROSITE" id="PS01230">
    <property type="entry name" value="TRMA_1"/>
    <property type="match status" value="1"/>
</dbReference>
<dbReference type="FunFam" id="3.40.50.150:FF:000009">
    <property type="entry name" value="23S rRNA (Uracil(1939)-C(5))-methyltransferase RlmD"/>
    <property type="match status" value="1"/>
</dbReference>
<evidence type="ECO:0000256" key="5">
    <source>
        <dbReference type="PROSITE-ProRule" id="PRU10015"/>
    </source>
</evidence>
<dbReference type="SUPFAM" id="SSF53335">
    <property type="entry name" value="S-adenosyl-L-methionine-dependent methyltransferases"/>
    <property type="match status" value="1"/>
</dbReference>
<dbReference type="InterPro" id="IPR012340">
    <property type="entry name" value="NA-bd_OB-fold"/>
</dbReference>
<keyword evidence="8" id="KW-1185">Reference proteome</keyword>
<feature type="binding site" evidence="4">
    <location>
        <position position="384"/>
    </location>
    <ligand>
        <name>S-adenosyl-L-methionine</name>
        <dbReference type="ChEBI" id="CHEBI:59789"/>
    </ligand>
</feature>
<evidence type="ECO:0000259" key="6">
    <source>
        <dbReference type="PROSITE" id="PS50926"/>
    </source>
</evidence>
<dbReference type="STRING" id="883112.HMPREF9707_01195"/>
<evidence type="ECO:0000256" key="4">
    <source>
        <dbReference type="PROSITE-ProRule" id="PRU01024"/>
    </source>
</evidence>
<dbReference type="eggNOG" id="COG2265">
    <property type="taxonomic scope" value="Bacteria"/>
</dbReference>
<dbReference type="InterPro" id="IPR010280">
    <property type="entry name" value="U5_MeTrfase_fam"/>
</dbReference>
<feature type="binding site" evidence="4">
    <location>
        <position position="336"/>
    </location>
    <ligand>
        <name>S-adenosyl-L-methionine</name>
        <dbReference type="ChEBI" id="CHEBI:59789"/>
    </ligand>
</feature>
<dbReference type="PROSITE" id="PS51687">
    <property type="entry name" value="SAM_MT_RNA_M5U"/>
    <property type="match status" value="1"/>
</dbReference>
<dbReference type="Pfam" id="PF05958">
    <property type="entry name" value="tRNA_U5-meth_tr"/>
    <property type="match status" value="1"/>
</dbReference>
<dbReference type="EMBL" id="AGZE01000032">
    <property type="protein sequence ID" value="EKB54368.1"/>
    <property type="molecule type" value="Genomic_DNA"/>
</dbReference>
<dbReference type="InterPro" id="IPR030390">
    <property type="entry name" value="MeTrfase_TrmA_AS"/>
</dbReference>
<name>K1LW91_9LACT</name>
<evidence type="ECO:0000256" key="3">
    <source>
        <dbReference type="ARBA" id="ARBA00022691"/>
    </source>
</evidence>
<feature type="active site" description="Nucleophile" evidence="4">
    <location>
        <position position="411"/>
    </location>
</feature>
<feature type="binding site" evidence="4">
    <location>
        <position position="286"/>
    </location>
    <ligand>
        <name>S-adenosyl-L-methionine</name>
        <dbReference type="ChEBI" id="CHEBI:59789"/>
    </ligand>
</feature>
<dbReference type="Proteomes" id="UP000005147">
    <property type="component" value="Unassembled WGS sequence"/>
</dbReference>
<dbReference type="PANTHER" id="PTHR11061:SF30">
    <property type="entry name" value="TRNA (URACIL(54)-C(5))-METHYLTRANSFERASE"/>
    <property type="match status" value="1"/>
</dbReference>
<feature type="active site" evidence="5">
    <location>
        <position position="411"/>
    </location>
</feature>
<proteinExistence type="inferred from homology"/>
<dbReference type="PANTHER" id="PTHR11061">
    <property type="entry name" value="RNA M5U METHYLTRANSFERASE"/>
    <property type="match status" value="1"/>
</dbReference>
<dbReference type="SUPFAM" id="SSF50249">
    <property type="entry name" value="Nucleic acid-binding proteins"/>
    <property type="match status" value="1"/>
</dbReference>
<comment type="similarity">
    <text evidence="4">Belongs to the class I-like SAM-binding methyltransferase superfamily. RNA M5U methyltransferase family.</text>
</comment>
<dbReference type="InterPro" id="IPR030391">
    <property type="entry name" value="MeTrfase_TrmA_CS"/>
</dbReference>
<comment type="caution">
    <text evidence="7">The sequence shown here is derived from an EMBL/GenBank/DDBJ whole genome shotgun (WGS) entry which is preliminary data.</text>
</comment>